<accession>A0A381QXA9</accession>
<evidence type="ECO:0000313" key="4">
    <source>
        <dbReference type="EMBL" id="SUZ83239.1"/>
    </source>
</evidence>
<organism evidence="4">
    <name type="scientific">marine metagenome</name>
    <dbReference type="NCBI Taxonomy" id="408172"/>
    <lineage>
        <taxon>unclassified sequences</taxon>
        <taxon>metagenomes</taxon>
        <taxon>ecological metagenomes</taxon>
    </lineage>
</organism>
<dbReference type="SMART" id="SM00028">
    <property type="entry name" value="TPR"/>
    <property type="match status" value="10"/>
</dbReference>
<sequence>MIIRHNFKLLILWAIFLLTGCADKPPVIPGDLEPVKREVLAPEPKENPQAIAHFMDGQLFMVQGNYSMAILEFQDAMELDPKAAAITVSMAECYWKLGKVDKSEDLLLKAIKLEPDDIEAREMLANQYIYRNQQNKAIEQFSILVDLAPEGDAKYIIALAKLTLAQNKINEAIAYFIKAYEIDQNRIDILEEAANLSLRSRQLDQARDLYKRLINIDKNNAYYLSTYIDLMVMRGDYDNGVIALESLVELEGETTERLSQLGILYYKLGNSLKAKPLFEKLVEMGDTDATVLHFLSSIYLEQNKLDSAIVIAYQIMDHFPSDPRGYLDAALVELNRENPSGAIDILDPVSEKFPKEFSVQYLLGSSYQQLEEYDKATKLLRRSLTIYPDSRGARHTLAIASDAMQYWSESDSLYEGLIASDTNDVQALNNYSYSLVERNIQLEKSLEMSKKAIDLEPDNAAYLDTIGWIYFKLNNAQKALYYIRRSIELEDENAVVLEHLGDVLIAAEQPDEARTIYLRALDLDKNNDLLKQKAGVIPD</sequence>
<proteinExistence type="predicted"/>
<dbReference type="AlphaFoldDB" id="A0A381QXA9"/>
<dbReference type="InterPro" id="IPR011990">
    <property type="entry name" value="TPR-like_helical_dom_sf"/>
</dbReference>
<keyword evidence="2" id="KW-0802">TPR repeat</keyword>
<dbReference type="InterPro" id="IPR056832">
    <property type="entry name" value="ARM_TT21_2nd"/>
</dbReference>
<gene>
    <name evidence="4" type="ORF">METZ01_LOCUS36093</name>
</gene>
<dbReference type="Pfam" id="PF14559">
    <property type="entry name" value="TPR_19"/>
    <property type="match status" value="1"/>
</dbReference>
<dbReference type="PROSITE" id="PS51257">
    <property type="entry name" value="PROKAR_LIPOPROTEIN"/>
    <property type="match status" value="1"/>
</dbReference>
<evidence type="ECO:0000259" key="3">
    <source>
        <dbReference type="Pfam" id="PF25060"/>
    </source>
</evidence>
<name>A0A381QXA9_9ZZZZ</name>
<dbReference type="Gene3D" id="1.25.40.10">
    <property type="entry name" value="Tetratricopeptide repeat domain"/>
    <property type="match status" value="3"/>
</dbReference>
<evidence type="ECO:0000256" key="2">
    <source>
        <dbReference type="ARBA" id="ARBA00022803"/>
    </source>
</evidence>
<feature type="domain" description="Tetratricopeptide repeat protein 21A/21B second ARM" evidence="3">
    <location>
        <begin position="158"/>
        <end position="385"/>
    </location>
</feature>
<dbReference type="InterPro" id="IPR051012">
    <property type="entry name" value="CellSynth/LPSAsmb/PSIAsmb"/>
</dbReference>
<protein>
    <recommendedName>
        <fullName evidence="3">Tetratricopeptide repeat protein 21A/21B second ARM domain-containing protein</fullName>
    </recommendedName>
</protein>
<keyword evidence="1" id="KW-0677">Repeat</keyword>
<dbReference type="Pfam" id="PF13432">
    <property type="entry name" value="TPR_16"/>
    <property type="match status" value="1"/>
</dbReference>
<dbReference type="PROSITE" id="PS50005">
    <property type="entry name" value="TPR"/>
    <property type="match status" value="7"/>
</dbReference>
<dbReference type="EMBL" id="UINC01001541">
    <property type="protein sequence ID" value="SUZ83239.1"/>
    <property type="molecule type" value="Genomic_DNA"/>
</dbReference>
<dbReference type="PANTHER" id="PTHR45586:SF16">
    <property type="entry name" value="DOMAIN PROTEIN, PUTATIVE-RELATED"/>
    <property type="match status" value="1"/>
</dbReference>
<dbReference type="SUPFAM" id="SSF48452">
    <property type="entry name" value="TPR-like"/>
    <property type="match status" value="2"/>
</dbReference>
<dbReference type="InterPro" id="IPR019734">
    <property type="entry name" value="TPR_rpt"/>
</dbReference>
<evidence type="ECO:0000256" key="1">
    <source>
        <dbReference type="ARBA" id="ARBA00022737"/>
    </source>
</evidence>
<dbReference type="PANTHER" id="PTHR45586">
    <property type="entry name" value="TPR REPEAT-CONTAINING PROTEIN PA4667"/>
    <property type="match status" value="1"/>
</dbReference>
<dbReference type="Pfam" id="PF25060">
    <property type="entry name" value="ARM_TT21_2nd"/>
    <property type="match status" value="1"/>
</dbReference>
<reference evidence="4" key="1">
    <citation type="submission" date="2018-05" db="EMBL/GenBank/DDBJ databases">
        <authorList>
            <person name="Lanie J.A."/>
            <person name="Ng W.-L."/>
            <person name="Kazmierczak K.M."/>
            <person name="Andrzejewski T.M."/>
            <person name="Davidsen T.M."/>
            <person name="Wayne K.J."/>
            <person name="Tettelin H."/>
            <person name="Glass J.I."/>
            <person name="Rusch D."/>
            <person name="Podicherti R."/>
            <person name="Tsui H.-C.T."/>
            <person name="Winkler M.E."/>
        </authorList>
    </citation>
    <scope>NUCLEOTIDE SEQUENCE</scope>
</reference>